<proteinExistence type="predicted"/>
<comment type="caution">
    <text evidence="2">The sequence shown here is derived from an EMBL/GenBank/DDBJ whole genome shotgun (WGS) entry which is preliminary data.</text>
</comment>
<organism evidence="2 3">
    <name type="scientific">Caulobacter hibisci</name>
    <dbReference type="NCBI Taxonomy" id="2035993"/>
    <lineage>
        <taxon>Bacteria</taxon>
        <taxon>Pseudomonadati</taxon>
        <taxon>Pseudomonadota</taxon>
        <taxon>Alphaproteobacteria</taxon>
        <taxon>Caulobacterales</taxon>
        <taxon>Caulobacteraceae</taxon>
        <taxon>Caulobacter</taxon>
    </lineage>
</organism>
<dbReference type="Pfam" id="PF10691">
    <property type="entry name" value="DUF2497"/>
    <property type="match status" value="1"/>
</dbReference>
<dbReference type="RefSeq" id="WP_198575159.1">
    <property type="nucleotide sequence ID" value="NZ_JADWOX010000002.1"/>
</dbReference>
<feature type="region of interest" description="Disordered" evidence="1">
    <location>
        <begin position="1"/>
        <end position="100"/>
    </location>
</feature>
<sequence length="179" mass="19448">MSDQSSQEPTMEEILASIRRIISEDDAPAAEAPPPAPEPVFEPEPAVEEDVLDLTDPIEPPAPIETLGDLDVYTPEPEPEPAYEPPPPPPEPVYSPPPAFNRDEVAETLVGDHAAGLAASAFGSLSSALLMPANGRTLEDVVRELLRPLLKEWLDQNLPRIVESKVEEEVHRISRGRGV</sequence>
<dbReference type="Proteomes" id="UP000639859">
    <property type="component" value="Unassembled WGS sequence"/>
</dbReference>
<feature type="compositionally biased region" description="Pro residues" evidence="1">
    <location>
        <begin position="80"/>
        <end position="99"/>
    </location>
</feature>
<keyword evidence="3" id="KW-1185">Reference proteome</keyword>
<dbReference type="EMBL" id="JADWOX010000002">
    <property type="protein sequence ID" value="MBI1683238.1"/>
    <property type="molecule type" value="Genomic_DNA"/>
</dbReference>
<accession>A0ABS0SUG1</accession>
<protein>
    <submittedName>
        <fullName evidence="2">DUF2497 domain-containing protein</fullName>
    </submittedName>
</protein>
<evidence type="ECO:0000313" key="2">
    <source>
        <dbReference type="EMBL" id="MBI1683238.1"/>
    </source>
</evidence>
<dbReference type="InterPro" id="IPR019632">
    <property type="entry name" value="DUF2497"/>
</dbReference>
<evidence type="ECO:0000313" key="3">
    <source>
        <dbReference type="Proteomes" id="UP000639859"/>
    </source>
</evidence>
<feature type="compositionally biased region" description="Pro residues" evidence="1">
    <location>
        <begin position="31"/>
        <end position="42"/>
    </location>
</feature>
<gene>
    <name evidence="2" type="ORF">I4Q42_06130</name>
</gene>
<evidence type="ECO:0000256" key="1">
    <source>
        <dbReference type="SAM" id="MobiDB-lite"/>
    </source>
</evidence>
<name>A0ABS0SUG1_9CAUL</name>
<reference evidence="2 3" key="1">
    <citation type="submission" date="2020-11" db="EMBL/GenBank/DDBJ databases">
        <title>genome sequence of strain KACC 18849.</title>
        <authorList>
            <person name="Gao J."/>
            <person name="Zhang X."/>
        </authorList>
    </citation>
    <scope>NUCLEOTIDE SEQUENCE [LARGE SCALE GENOMIC DNA]</scope>
    <source>
        <strain evidence="2 3">KACC 18849</strain>
    </source>
</reference>